<evidence type="ECO:0000256" key="2">
    <source>
        <dbReference type="ARBA" id="ARBA00022603"/>
    </source>
</evidence>
<dbReference type="GO" id="GO:0032259">
    <property type="term" value="P:methylation"/>
    <property type="evidence" value="ECO:0007669"/>
    <property type="project" value="UniProtKB-KW"/>
</dbReference>
<dbReference type="SUPFAM" id="SSF53335">
    <property type="entry name" value="S-adenosyl-L-methionine-dependent methyltransferases"/>
    <property type="match status" value="1"/>
</dbReference>
<evidence type="ECO:0000313" key="6">
    <source>
        <dbReference type="Proteomes" id="UP000183940"/>
    </source>
</evidence>
<accession>A0A1L9QLR0</accession>
<dbReference type="EMBL" id="MLAW01000049">
    <property type="protein sequence ID" value="OJJ19801.1"/>
    <property type="molecule type" value="Genomic_DNA"/>
</dbReference>
<proteinExistence type="inferred from homology"/>
<dbReference type="Pfam" id="PF04072">
    <property type="entry name" value="LCM"/>
    <property type="match status" value="1"/>
</dbReference>
<evidence type="ECO:0000313" key="5">
    <source>
        <dbReference type="EMBL" id="OJJ19801.1"/>
    </source>
</evidence>
<dbReference type="Gene3D" id="3.40.50.150">
    <property type="entry name" value="Vaccinia Virus protein VP39"/>
    <property type="match status" value="1"/>
</dbReference>
<comment type="function">
    <text evidence="4">Exhibits S-adenosyl-L-methionine-dependent methyltransferase activity.</text>
</comment>
<keyword evidence="3" id="KW-0808">Transferase</keyword>
<dbReference type="STRING" id="1925591.BI308_21060"/>
<reference evidence="5" key="1">
    <citation type="submission" date="2016-10" db="EMBL/GenBank/DDBJ databases">
        <title>CRISPR-Cas defence system in Roseofilum reptotaenium: evidence of a bacteriophage-cyanobacterium arms race in the coral black band disease.</title>
        <authorList>
            <person name="Buerger P."/>
            <person name="Wood-Charlson E.M."/>
            <person name="Weynberg K.D."/>
            <person name="Willis B."/>
            <person name="Van Oppen M.J."/>
        </authorList>
    </citation>
    <scope>NUCLEOTIDE SEQUENCE [LARGE SCALE GENOMIC DNA]</scope>
    <source>
        <strain evidence="5">AO1-A</strain>
    </source>
</reference>
<dbReference type="GO" id="GO:0008168">
    <property type="term" value="F:methyltransferase activity"/>
    <property type="evidence" value="ECO:0007669"/>
    <property type="project" value="UniProtKB-UniRule"/>
</dbReference>
<dbReference type="InterPro" id="IPR029063">
    <property type="entry name" value="SAM-dependent_MTases_sf"/>
</dbReference>
<evidence type="ECO:0000256" key="4">
    <source>
        <dbReference type="RuleBase" id="RU362030"/>
    </source>
</evidence>
<gene>
    <name evidence="5" type="ORF">BI308_21060</name>
</gene>
<organism evidence="5 6">
    <name type="scientific">Roseofilum reptotaenium AO1-A</name>
    <dbReference type="NCBI Taxonomy" id="1925591"/>
    <lineage>
        <taxon>Bacteria</taxon>
        <taxon>Bacillati</taxon>
        <taxon>Cyanobacteriota</taxon>
        <taxon>Cyanophyceae</taxon>
        <taxon>Desertifilales</taxon>
        <taxon>Desertifilaceae</taxon>
        <taxon>Roseofilum</taxon>
    </lineage>
</organism>
<dbReference type="InterPro" id="IPR007213">
    <property type="entry name" value="Ppm1/Ppm2/Tcmp"/>
</dbReference>
<comment type="similarity">
    <text evidence="1 4">Belongs to the UPF0677 family.</text>
</comment>
<keyword evidence="4" id="KW-0949">S-adenosyl-L-methionine</keyword>
<keyword evidence="6" id="KW-1185">Reference proteome</keyword>
<name>A0A1L9QLR0_9CYAN</name>
<dbReference type="AlphaFoldDB" id="A0A1L9QLR0"/>
<protein>
    <recommendedName>
        <fullName evidence="4">S-adenosyl-L-methionine-dependent methyltransferase</fullName>
        <ecNumber evidence="4">2.1.1.-</ecNumber>
    </recommendedName>
</protein>
<dbReference type="Proteomes" id="UP000183940">
    <property type="component" value="Unassembled WGS sequence"/>
</dbReference>
<dbReference type="PANTHER" id="PTHR43619:SF2">
    <property type="entry name" value="S-ADENOSYL-L-METHIONINE-DEPENDENT METHYLTRANSFERASES SUPERFAMILY PROTEIN"/>
    <property type="match status" value="1"/>
</dbReference>
<dbReference type="NCBIfam" id="TIGR00027">
    <property type="entry name" value="mthyl_TIGR00027"/>
    <property type="match status" value="1"/>
</dbReference>
<evidence type="ECO:0000256" key="1">
    <source>
        <dbReference type="ARBA" id="ARBA00008138"/>
    </source>
</evidence>
<dbReference type="PANTHER" id="PTHR43619">
    <property type="entry name" value="S-ADENOSYL-L-METHIONINE-DEPENDENT METHYLTRANSFERASE YKTD-RELATED"/>
    <property type="match status" value="1"/>
</dbReference>
<dbReference type="EC" id="2.1.1.-" evidence="4"/>
<keyword evidence="2 4" id="KW-0489">Methyltransferase</keyword>
<dbReference type="InterPro" id="IPR011610">
    <property type="entry name" value="SAM_mthyl_Trfase_ML2640-like"/>
</dbReference>
<sequence>MTLTSLPVASLSDTALLTAAYRALESDRPDALFQDPYAQILAGERGQTLVQAMPGGTTGASGCAVRTAVMDELILQIIAAGKVDTLLNLGAGLDTRPYRLPLSATLSWSDCDEPAILNYKVKKLAAIQPRCLLESIALDVTDAVSRQRFFRAVGLVAKQALVLTEGLLIYLTPEQVAALATDLYAQSPFEWWLTDLASPHALRYFQNSINGAADSSQATLQFAPAAGTEFFEPYGWRAVESRSLLEEGQHLHREILPPSLLAQLQTPEDWETWRQMSSFVLLKRY</sequence>
<evidence type="ECO:0000256" key="3">
    <source>
        <dbReference type="ARBA" id="ARBA00022679"/>
    </source>
</evidence>
<comment type="caution">
    <text evidence="5">The sequence shown here is derived from an EMBL/GenBank/DDBJ whole genome shotgun (WGS) entry which is preliminary data.</text>
</comment>